<dbReference type="PATRIC" id="fig|1265818.5.peg.3207"/>
<name>W7B9G6_9LIST</name>
<feature type="compositionally biased region" description="Polar residues" evidence="1">
    <location>
        <begin position="79"/>
        <end position="92"/>
    </location>
</feature>
<evidence type="ECO:0000313" key="2">
    <source>
        <dbReference type="EMBL" id="EUJ16553.1"/>
    </source>
</evidence>
<reference evidence="2 3" key="1">
    <citation type="journal article" date="2014" name="Int. J. Syst. Evol. Microbiol.">
        <title>Listeria floridensis sp. nov., Listeria aquatica sp. nov., Listeria cornellensis sp. nov., Listeria riparia sp. nov. and Listeria grandensis sp. nov., from agricultural and natural environments.</title>
        <authorList>
            <person name="den Bakker H.C."/>
            <person name="Warchocki S."/>
            <person name="Wright E.M."/>
            <person name="Allred A.F."/>
            <person name="Ahlstrom C."/>
            <person name="Manuel C.S."/>
            <person name="Stasiewicz M.J."/>
            <person name="Burrell A."/>
            <person name="Roof S."/>
            <person name="Strawn L."/>
            <person name="Fortes E.D."/>
            <person name="Nightingale K.K."/>
            <person name="Kephart D."/>
            <person name="Wiedmann M."/>
        </authorList>
    </citation>
    <scope>NUCLEOTIDE SEQUENCE [LARGE SCALE GENOMIC DNA]</scope>
    <source>
        <strain evidence="2 3">FSL S10-1188</strain>
    </source>
</reference>
<protein>
    <submittedName>
        <fullName evidence="2">Uncharacterized protein</fullName>
    </submittedName>
</protein>
<comment type="caution">
    <text evidence="2">The sequence shown here is derived from an EMBL/GenBank/DDBJ whole genome shotgun (WGS) entry which is preliminary data.</text>
</comment>
<proteinExistence type="predicted"/>
<evidence type="ECO:0000256" key="1">
    <source>
        <dbReference type="SAM" id="MobiDB-lite"/>
    </source>
</evidence>
<dbReference type="AlphaFoldDB" id="W7B9G6"/>
<accession>W7B9G6</accession>
<sequence length="92" mass="11141">MKKNFYKALVGKKRLEDRLHKWDKDEIQEEYGQDKDEKDLLKESDEKILVMGEPLTADQKQIITEHIQRLDEQKEKQSEQQTYFQSNKGWSR</sequence>
<dbReference type="EMBL" id="AOCG01000023">
    <property type="protein sequence ID" value="EUJ16553.1"/>
    <property type="molecule type" value="Genomic_DNA"/>
</dbReference>
<feature type="region of interest" description="Disordered" evidence="1">
    <location>
        <begin position="71"/>
        <end position="92"/>
    </location>
</feature>
<keyword evidence="3" id="KW-1185">Reference proteome</keyword>
<dbReference type="STRING" id="1265818.MAQA_15881"/>
<evidence type="ECO:0000313" key="3">
    <source>
        <dbReference type="Proteomes" id="UP000019246"/>
    </source>
</evidence>
<organism evidence="2 3">
    <name type="scientific">Listeria aquatica FSL S10-1188</name>
    <dbReference type="NCBI Taxonomy" id="1265818"/>
    <lineage>
        <taxon>Bacteria</taxon>
        <taxon>Bacillati</taxon>
        <taxon>Bacillota</taxon>
        <taxon>Bacilli</taxon>
        <taxon>Bacillales</taxon>
        <taxon>Listeriaceae</taxon>
        <taxon>Listeria</taxon>
    </lineage>
</organism>
<dbReference type="Proteomes" id="UP000019246">
    <property type="component" value="Unassembled WGS sequence"/>
</dbReference>
<gene>
    <name evidence="2" type="ORF">MAQA_15881</name>
</gene>
<dbReference type="RefSeq" id="WP_036074523.1">
    <property type="nucleotide sequence ID" value="NZ_AOCG01000023.1"/>
</dbReference>